<proteinExistence type="predicted"/>
<accession>A0A5D8Z9H8</accession>
<keyword evidence="2" id="KW-1185">Reference proteome</keyword>
<dbReference type="AlphaFoldDB" id="A0A5D8Z9H8"/>
<evidence type="ECO:0000313" key="2">
    <source>
        <dbReference type="Proteomes" id="UP000323164"/>
    </source>
</evidence>
<dbReference type="Proteomes" id="UP000323164">
    <property type="component" value="Unassembled WGS sequence"/>
</dbReference>
<comment type="caution">
    <text evidence="1">The sequence shown here is derived from an EMBL/GenBank/DDBJ whole genome shotgun (WGS) entry which is preliminary data.</text>
</comment>
<dbReference type="EMBL" id="VTRV01000027">
    <property type="protein sequence ID" value="TZF90772.1"/>
    <property type="molecule type" value="Genomic_DNA"/>
</dbReference>
<evidence type="ECO:0000313" key="1">
    <source>
        <dbReference type="EMBL" id="TZF90772.1"/>
    </source>
</evidence>
<reference evidence="1 2" key="1">
    <citation type="submission" date="2019-08" db="EMBL/GenBank/DDBJ databases">
        <title>Draft genome sequence of Lysobacter sp. UKS-15.</title>
        <authorList>
            <person name="Im W.-T."/>
        </authorList>
    </citation>
    <scope>NUCLEOTIDE SEQUENCE [LARGE SCALE GENOMIC DNA]</scope>
    <source>
        <strain evidence="1 2">UKS-15</strain>
    </source>
</reference>
<dbReference type="OrthoDB" id="7857340at2"/>
<protein>
    <submittedName>
        <fullName evidence="1">Uncharacterized protein</fullName>
    </submittedName>
</protein>
<gene>
    <name evidence="1" type="ORF">FW784_03980</name>
</gene>
<name>A0A5D8Z9H8_9GAMM</name>
<organism evidence="1 2">
    <name type="scientific">Cognatilysobacter lacus</name>
    <dbReference type="NCBI Taxonomy" id="1643323"/>
    <lineage>
        <taxon>Bacteria</taxon>
        <taxon>Pseudomonadati</taxon>
        <taxon>Pseudomonadota</taxon>
        <taxon>Gammaproteobacteria</taxon>
        <taxon>Lysobacterales</taxon>
        <taxon>Lysobacteraceae</taxon>
        <taxon>Cognatilysobacter</taxon>
    </lineage>
</organism>
<dbReference type="RefSeq" id="WP_149352069.1">
    <property type="nucleotide sequence ID" value="NZ_VTRV01000027.1"/>
</dbReference>
<sequence>MNAAFEWAQMVLDEAGFSVSSVETPPALTFEDPSVLGFLMVYDTVDELLASYSRTSQVLLARHAFLLRSAGAKAWNTYMVLLATSSATSNQLVALSGIEEDLSGTRKIARAGVADREDVHAALLSLLSLQTAPRLGAVNMPEEIRLRTTELPANLVNAFLSGADDGLLMQIIDEEQP</sequence>